<dbReference type="EMBL" id="NBIV01000008">
    <property type="protein sequence ID" value="PXF49104.1"/>
    <property type="molecule type" value="Genomic_DNA"/>
</dbReference>
<evidence type="ECO:0000256" key="2">
    <source>
        <dbReference type="ARBA" id="ARBA00004496"/>
    </source>
</evidence>
<evidence type="ECO:0000256" key="5">
    <source>
        <dbReference type="ARBA" id="ARBA00022552"/>
    </source>
</evidence>
<dbReference type="Proteomes" id="UP000247409">
    <property type="component" value="Unassembled WGS sequence"/>
</dbReference>
<keyword evidence="5" id="KW-0698">rRNA processing</keyword>
<evidence type="ECO:0000256" key="8">
    <source>
        <dbReference type="ARBA" id="ARBA00023242"/>
    </source>
</evidence>
<keyword evidence="8" id="KW-0539">Nucleus</keyword>
<feature type="domain" description="Exoribonuclease phosphorolytic" evidence="10">
    <location>
        <begin position="166"/>
        <end position="227"/>
    </location>
</feature>
<evidence type="ECO:0000259" key="9">
    <source>
        <dbReference type="Pfam" id="PF01138"/>
    </source>
</evidence>
<dbReference type="InterPro" id="IPR015847">
    <property type="entry name" value="ExoRNase_PH_dom2"/>
</dbReference>
<dbReference type="GO" id="GO:0003723">
    <property type="term" value="F:RNA binding"/>
    <property type="evidence" value="ECO:0007669"/>
    <property type="project" value="UniProtKB-KW"/>
</dbReference>
<evidence type="ECO:0000256" key="6">
    <source>
        <dbReference type="ARBA" id="ARBA00022835"/>
    </source>
</evidence>
<dbReference type="OrthoDB" id="3491at2759"/>
<accession>A0A2V3J3Z7</accession>
<dbReference type="SUPFAM" id="SSF55666">
    <property type="entry name" value="Ribonuclease PH domain 2-like"/>
    <property type="match status" value="1"/>
</dbReference>
<evidence type="ECO:0000256" key="4">
    <source>
        <dbReference type="ARBA" id="ARBA00022490"/>
    </source>
</evidence>
<dbReference type="GO" id="GO:0006364">
    <property type="term" value="P:rRNA processing"/>
    <property type="evidence" value="ECO:0007669"/>
    <property type="project" value="UniProtKB-KW"/>
</dbReference>
<evidence type="ECO:0000256" key="7">
    <source>
        <dbReference type="ARBA" id="ARBA00022884"/>
    </source>
</evidence>
<dbReference type="GO" id="GO:0034475">
    <property type="term" value="P:U4 snRNA 3'-end processing"/>
    <property type="evidence" value="ECO:0007669"/>
    <property type="project" value="TreeGrafter"/>
</dbReference>
<dbReference type="InterPro" id="IPR001247">
    <property type="entry name" value="ExoRNase_PH_dom1"/>
</dbReference>
<keyword evidence="6" id="KW-0271">Exosome</keyword>
<evidence type="ECO:0000313" key="11">
    <source>
        <dbReference type="EMBL" id="PXF49104.1"/>
    </source>
</evidence>
<dbReference type="GO" id="GO:0005730">
    <property type="term" value="C:nucleolus"/>
    <property type="evidence" value="ECO:0007669"/>
    <property type="project" value="TreeGrafter"/>
</dbReference>
<evidence type="ECO:0000313" key="12">
    <source>
        <dbReference type="Proteomes" id="UP000247409"/>
    </source>
</evidence>
<evidence type="ECO:0000256" key="3">
    <source>
        <dbReference type="ARBA" id="ARBA00006678"/>
    </source>
</evidence>
<gene>
    <name evidence="11" type="ORF">BWQ96_01053</name>
</gene>
<organism evidence="11 12">
    <name type="scientific">Gracilariopsis chorda</name>
    <dbReference type="NCBI Taxonomy" id="448386"/>
    <lineage>
        <taxon>Eukaryota</taxon>
        <taxon>Rhodophyta</taxon>
        <taxon>Florideophyceae</taxon>
        <taxon>Rhodymeniophycidae</taxon>
        <taxon>Gracilariales</taxon>
        <taxon>Gracilariaceae</taxon>
        <taxon>Gracilariopsis</taxon>
    </lineage>
</organism>
<comment type="caution">
    <text evidence="11">The sequence shown here is derived from an EMBL/GenBank/DDBJ whole genome shotgun (WGS) entry which is preliminary data.</text>
</comment>
<dbReference type="GO" id="GO:0000177">
    <property type="term" value="C:cytoplasmic exosome (RNase complex)"/>
    <property type="evidence" value="ECO:0007669"/>
    <property type="project" value="TreeGrafter"/>
</dbReference>
<evidence type="ECO:0000259" key="10">
    <source>
        <dbReference type="Pfam" id="PF03725"/>
    </source>
</evidence>
<dbReference type="InterPro" id="IPR027408">
    <property type="entry name" value="PNPase/RNase_PH_dom_sf"/>
</dbReference>
<dbReference type="SUPFAM" id="SSF54211">
    <property type="entry name" value="Ribosomal protein S5 domain 2-like"/>
    <property type="match status" value="1"/>
</dbReference>
<keyword evidence="12" id="KW-1185">Reference proteome</keyword>
<sequence>MGAITYGPLVRIDGEGAKTKERDVREDGRRWDELRPIYMRVGMLSTATGSGYFEGGGTKIFCAVHGPRPSASNYTIDGTMHCDVRWAQFSGREGAAGRQGDSMSEEERELSSSLQRTLASAVRLENYPKCRIDVSAFVLEDGGGGFAAVTTAASLALADAGVEMTDIMAGSTVAVIGKQLVVDPSAREEAIADGTVRVGFASQRAKVTDLMQNGEVDLEQFREAIKVCCTASAQVCGLMKECLVKKAKKWLKKRGRSEM</sequence>
<name>A0A2V3J3Z7_9FLOR</name>
<proteinExistence type="inferred from homology"/>
<dbReference type="STRING" id="448386.A0A2V3J3Z7"/>
<evidence type="ECO:0000256" key="1">
    <source>
        <dbReference type="ARBA" id="ARBA00004123"/>
    </source>
</evidence>
<protein>
    <submittedName>
        <fullName evidence="11">Exosome complex component RRP41-like</fullName>
    </submittedName>
</protein>
<comment type="similarity">
    <text evidence="3">Belongs to the RNase PH family.</text>
</comment>
<reference evidence="11 12" key="1">
    <citation type="journal article" date="2018" name="Mol. Biol. Evol.">
        <title>Analysis of the draft genome of the red seaweed Gracilariopsis chorda provides insights into genome size evolution in Rhodophyta.</title>
        <authorList>
            <person name="Lee J."/>
            <person name="Yang E.C."/>
            <person name="Graf L."/>
            <person name="Yang J.H."/>
            <person name="Qiu H."/>
            <person name="Zel Zion U."/>
            <person name="Chan C.X."/>
            <person name="Stephens T.G."/>
            <person name="Weber A.P.M."/>
            <person name="Boo G.H."/>
            <person name="Boo S.M."/>
            <person name="Kim K.M."/>
            <person name="Shin Y."/>
            <person name="Jung M."/>
            <person name="Lee S.J."/>
            <person name="Yim H.S."/>
            <person name="Lee J.H."/>
            <person name="Bhattacharya D."/>
            <person name="Yoon H.S."/>
        </authorList>
    </citation>
    <scope>NUCLEOTIDE SEQUENCE [LARGE SCALE GENOMIC DNA]</scope>
    <source>
        <strain evidence="11 12">SKKU-2015</strain>
        <tissue evidence="11">Whole body</tissue>
    </source>
</reference>
<keyword evidence="7" id="KW-0694">RNA-binding</keyword>
<comment type="subcellular location">
    <subcellularLocation>
        <location evidence="2">Cytoplasm</location>
    </subcellularLocation>
    <subcellularLocation>
        <location evidence="1">Nucleus</location>
    </subcellularLocation>
</comment>
<dbReference type="Pfam" id="PF03725">
    <property type="entry name" value="RNase_PH_C"/>
    <property type="match status" value="1"/>
</dbReference>
<dbReference type="InterPro" id="IPR036345">
    <property type="entry name" value="ExoRNase_PH_dom2_sf"/>
</dbReference>
<dbReference type="GO" id="GO:0071051">
    <property type="term" value="P:poly(A)-dependent snoRNA 3'-end processing"/>
    <property type="evidence" value="ECO:0007669"/>
    <property type="project" value="TreeGrafter"/>
</dbReference>
<dbReference type="InterPro" id="IPR050080">
    <property type="entry name" value="RNase_PH"/>
</dbReference>
<dbReference type="Gene3D" id="3.30.230.70">
    <property type="entry name" value="GHMP Kinase, N-terminal domain"/>
    <property type="match status" value="1"/>
</dbReference>
<dbReference type="GO" id="GO:0071028">
    <property type="term" value="P:nuclear mRNA surveillance"/>
    <property type="evidence" value="ECO:0007669"/>
    <property type="project" value="TreeGrafter"/>
</dbReference>
<feature type="domain" description="Exoribonuclease phosphorolytic" evidence="9">
    <location>
        <begin position="33"/>
        <end position="163"/>
    </location>
</feature>
<keyword evidence="4" id="KW-0963">Cytoplasm</keyword>
<dbReference type="PANTHER" id="PTHR11953">
    <property type="entry name" value="EXOSOME COMPLEX COMPONENT"/>
    <property type="match status" value="1"/>
</dbReference>
<dbReference type="PANTHER" id="PTHR11953:SF2">
    <property type="entry name" value="EXOSOME COMPLEX COMPONENT MTR3"/>
    <property type="match status" value="1"/>
</dbReference>
<dbReference type="GO" id="GO:0016075">
    <property type="term" value="P:rRNA catabolic process"/>
    <property type="evidence" value="ECO:0007669"/>
    <property type="project" value="TreeGrafter"/>
</dbReference>
<dbReference type="AlphaFoldDB" id="A0A2V3J3Z7"/>
<dbReference type="CDD" id="cd11371">
    <property type="entry name" value="RNase_PH_MTR3"/>
    <property type="match status" value="1"/>
</dbReference>
<dbReference type="InterPro" id="IPR020568">
    <property type="entry name" value="Ribosomal_Su5_D2-typ_SF"/>
</dbReference>
<dbReference type="Pfam" id="PF01138">
    <property type="entry name" value="RNase_PH"/>
    <property type="match status" value="1"/>
</dbReference>
<dbReference type="GO" id="GO:0000176">
    <property type="term" value="C:nuclear exosome (RNase complex)"/>
    <property type="evidence" value="ECO:0007669"/>
    <property type="project" value="TreeGrafter"/>
</dbReference>